<dbReference type="InterPro" id="IPR021771">
    <property type="entry name" value="Triacylglycerol_lipase_N"/>
</dbReference>
<evidence type="ECO:0000256" key="11">
    <source>
        <dbReference type="SAM" id="MobiDB-lite"/>
    </source>
</evidence>
<evidence type="ECO:0000313" key="14">
    <source>
        <dbReference type="Proteomes" id="UP000310066"/>
    </source>
</evidence>
<comment type="function">
    <text evidence="1">Probable lipid hydrolase.</text>
</comment>
<dbReference type="GO" id="GO:0031080">
    <property type="term" value="C:nuclear pore outer ring"/>
    <property type="evidence" value="ECO:0007669"/>
    <property type="project" value="TreeGrafter"/>
</dbReference>
<dbReference type="InterPro" id="IPR016035">
    <property type="entry name" value="Acyl_Trfase/lysoPLipase"/>
</dbReference>
<evidence type="ECO:0000256" key="5">
    <source>
        <dbReference type="ARBA" id="ARBA00022927"/>
    </source>
</evidence>
<dbReference type="OrthoDB" id="10049244at2759"/>
<sequence length="1537" mass="172249">MGPAARRAQQNARTFVKSAQSGSGFVKKPVRKSRVPSGRGAWDFVGVNDDEDDDVQQNNDVRESVEVEQYAASQNPDAEEGEEEDGGGSNSDVEEALKPLREMADKVGREVEAFAISFDQFLEEVLTERKDGYQSARDLVGTYQAFAEEEVGGLRMAVQRERMVVLREEWSRRAELAGEGEVGAGGRGGRGAGGVVSEMKAEKVGRLRDWQRECDVWELFYLVVDFWYDRDARRKKRDEELAELTPPHRYTPEKELWERFLLEDEIAKVHLLYKQWLERTADHQESDLPSIMQELEARSGTGKGLWNRGWLNTRERIKGEKRVRSWPSPSDSVQPQIRTSAGNDMLVTTLDPDAPTRQDRTLEKPDRYFERAVWIACWEMLRRGRSWTEVVEWCEEHNEGWRAAVLSPALDATDALSNAAWRKMCYLASDSGCSNDYEAAVYGLLGGNIKAVQKVCRTVDDHLFAHYSCMLVRQFDHHLQQRYPGRIASLAVQRADGDDVPDTEEKAQQAISQVLKQLRADPTTRDEAVTPFKIVESYLLANDAETLAAMVGAGISDLDSLRSGDEEAVVRIRAVPTELPAEASIAADCHALRIVTHIYAILTAIDPDEQPNDSITAEENVLAAYIQSARLSGKRDPIPVYASRLRPGRSILLMSRTLQDVHESREQRHMLDLMQKYDLPLVEILTEQLRCTLTSNADLGDYSEMPVRIVEDCEISQLYPGRRTLDGFLVLDLTDDDAMIVRSLQWFQLLEGHWQLTFQSLAKALRACLLTGRLACAVRIVQDFPSAIISEQKSFAILGRNVNVLDKHPALAAEDDEEALEWELLREQARSYYELEHLVHAIHALATWAAQERAFTAANKTSASVPLAMRKAKNDLDDSMAPLLTGILLYADNEEDQKQLDLLRNTYLPEVLIAYATALYTAGPTISRESYIESMDLSVAIAAEDNGLTDTFTTAKRMRELVNVFAQTSKMMLVMKGINKKVRKADKMGKDLGVWEIGPLLGGGAGMGAAAHQLDRVVDNYVWRDTPPTRIYDYNLILDRTDQLYDALDHDDIMTLCHTLRSGLVRNLGNIADPKLYNRAYAGTKLIIERYINECVLAVQYVTAYRSTSDEGLTNQSKLDLLHDARQSLGRSCLVLQGGSIFGLCHLGVVKALHLQGLLPRIIAGTATGALMAALVGVHTDEELPSFLRSENIDLSAFAAASERAAQAAANTAKTRQAGNDWLSTLVRRARRFIEYGYVLDVKVLEECVRANVGDLTFEEAYLRTKRVLNITITLNGGGVPSLLNYVTAPNVLIWSAALASNASDARFSPIMLQCKSANGTVEPWEIPAEASVKPAKRTYRNASIPADRHTPLSRVAELFNVNHFIISQARPYLAPFLSPSLHHSHSARSSREPWSAFALRLLSMEIQHRLTQMHQLGLLSPGIRRLLIDETVPGASWTLVPKVNLTDFARLLRNPTREEIDYWILRGERSVWPAVTALKMRCIVERELDAGYQLVRSRKPLDLDHRTIVKQTVHQQMLKTKGRKRPKQRAASMGAG</sequence>
<dbReference type="Gene3D" id="1.10.3450.20">
    <property type="match status" value="1"/>
</dbReference>
<dbReference type="EMBL" id="NAJP01000032">
    <property type="protein sequence ID" value="TKA40537.1"/>
    <property type="molecule type" value="Genomic_DNA"/>
</dbReference>
<evidence type="ECO:0000259" key="12">
    <source>
        <dbReference type="PROSITE" id="PS51635"/>
    </source>
</evidence>
<name>A0A4U0UWQ0_9PEZI</name>
<reference evidence="13 14" key="1">
    <citation type="submission" date="2017-03" db="EMBL/GenBank/DDBJ databases">
        <title>Genomes of endolithic fungi from Antarctica.</title>
        <authorList>
            <person name="Coleine C."/>
            <person name="Masonjones S."/>
            <person name="Stajich J.E."/>
        </authorList>
    </citation>
    <scope>NUCLEOTIDE SEQUENCE [LARGE SCALE GENOMIC DNA]</scope>
    <source>
        <strain evidence="13 14">CCFEE 5311</strain>
    </source>
</reference>
<organism evidence="13 14">
    <name type="scientific">Friedmanniomyces endolithicus</name>
    <dbReference type="NCBI Taxonomy" id="329885"/>
    <lineage>
        <taxon>Eukaryota</taxon>
        <taxon>Fungi</taxon>
        <taxon>Dikarya</taxon>
        <taxon>Ascomycota</taxon>
        <taxon>Pezizomycotina</taxon>
        <taxon>Dothideomycetes</taxon>
        <taxon>Dothideomycetidae</taxon>
        <taxon>Mycosphaerellales</taxon>
        <taxon>Teratosphaeriaceae</taxon>
        <taxon>Friedmanniomyces</taxon>
    </lineage>
</organism>
<dbReference type="SUPFAM" id="SSF52151">
    <property type="entry name" value="FabD/lysophospholipase-like"/>
    <property type="match status" value="1"/>
</dbReference>
<evidence type="ECO:0000256" key="4">
    <source>
        <dbReference type="ARBA" id="ARBA00022816"/>
    </source>
</evidence>
<evidence type="ECO:0000256" key="2">
    <source>
        <dbReference type="ARBA" id="ARBA00004567"/>
    </source>
</evidence>
<comment type="caution">
    <text evidence="10">Lacks conserved residue(s) required for the propagation of feature annotation.</text>
</comment>
<dbReference type="GO" id="GO:0006641">
    <property type="term" value="P:triglyceride metabolic process"/>
    <property type="evidence" value="ECO:0007669"/>
    <property type="project" value="UniProtKB-ARBA"/>
</dbReference>
<keyword evidence="6" id="KW-0811">Translocation</keyword>
<dbReference type="GO" id="GO:0000973">
    <property type="term" value="P:post-transcriptional tethering of RNA polymerase II gene DNA at nuclear periphery"/>
    <property type="evidence" value="ECO:0007669"/>
    <property type="project" value="TreeGrafter"/>
</dbReference>
<dbReference type="STRING" id="329885.A0A4U0UWQ0"/>
<comment type="subcellular location">
    <subcellularLocation>
        <location evidence="2">Nucleus</location>
        <location evidence="2">Nuclear pore complex</location>
    </subcellularLocation>
</comment>
<feature type="compositionally biased region" description="Polar residues" evidence="11">
    <location>
        <begin position="8"/>
        <end position="23"/>
    </location>
</feature>
<dbReference type="GO" id="GO:0004806">
    <property type="term" value="F:triacylglycerol lipase activity"/>
    <property type="evidence" value="ECO:0007669"/>
    <property type="project" value="InterPro"/>
</dbReference>
<keyword evidence="4" id="KW-0509">mRNA transport</keyword>
<evidence type="ECO:0000313" key="13">
    <source>
        <dbReference type="EMBL" id="TKA40537.1"/>
    </source>
</evidence>
<feature type="region of interest" description="Disordered" evidence="11">
    <location>
        <begin position="1516"/>
        <end position="1537"/>
    </location>
</feature>
<evidence type="ECO:0000256" key="1">
    <source>
        <dbReference type="ARBA" id="ARBA00002682"/>
    </source>
</evidence>
<dbReference type="Gene3D" id="3.40.1090.10">
    <property type="entry name" value="Cytosolic phospholipase A2 catalytic domain"/>
    <property type="match status" value="1"/>
</dbReference>
<dbReference type="PANTHER" id="PTHR13003">
    <property type="entry name" value="NUP107-RELATED"/>
    <property type="match status" value="1"/>
</dbReference>
<proteinExistence type="predicted"/>
<dbReference type="Pfam" id="PF11815">
    <property type="entry name" value="DUF3336"/>
    <property type="match status" value="1"/>
</dbReference>
<dbReference type="InterPro" id="IPR002641">
    <property type="entry name" value="PNPLA_dom"/>
</dbReference>
<dbReference type="GO" id="GO:0017056">
    <property type="term" value="F:structural constituent of nuclear pore"/>
    <property type="evidence" value="ECO:0007669"/>
    <property type="project" value="InterPro"/>
</dbReference>
<evidence type="ECO:0000256" key="8">
    <source>
        <dbReference type="ARBA" id="ARBA00023132"/>
    </source>
</evidence>
<dbReference type="GO" id="GO:0006606">
    <property type="term" value="P:protein import into nucleus"/>
    <property type="evidence" value="ECO:0007669"/>
    <property type="project" value="TreeGrafter"/>
</dbReference>
<accession>A0A4U0UWQ0</accession>
<evidence type="ECO:0000256" key="3">
    <source>
        <dbReference type="ARBA" id="ARBA00022448"/>
    </source>
</evidence>
<gene>
    <name evidence="13" type="ORF">B0A54_08995</name>
</gene>
<keyword evidence="9" id="KW-0539">Nucleus</keyword>
<dbReference type="Gene3D" id="1.20.190.50">
    <property type="match status" value="1"/>
</dbReference>
<dbReference type="CDD" id="cd07229">
    <property type="entry name" value="Pat_TGL3_like"/>
    <property type="match status" value="1"/>
</dbReference>
<protein>
    <recommendedName>
        <fullName evidence="12">PNPLA domain-containing protein</fullName>
    </recommendedName>
</protein>
<feature type="domain" description="PNPLA" evidence="12">
    <location>
        <begin position="1134"/>
        <end position="1333"/>
    </location>
</feature>
<feature type="compositionally biased region" description="Acidic residues" evidence="11">
    <location>
        <begin position="77"/>
        <end position="86"/>
    </location>
</feature>
<evidence type="ECO:0000256" key="9">
    <source>
        <dbReference type="ARBA" id="ARBA00023242"/>
    </source>
</evidence>
<evidence type="ECO:0000256" key="7">
    <source>
        <dbReference type="ARBA" id="ARBA00023098"/>
    </source>
</evidence>
<dbReference type="Proteomes" id="UP000310066">
    <property type="component" value="Unassembled WGS sequence"/>
</dbReference>
<dbReference type="Pfam" id="PF04121">
    <property type="entry name" value="Nup84_Nup100"/>
    <property type="match status" value="1"/>
</dbReference>
<dbReference type="GO" id="GO:0006406">
    <property type="term" value="P:mRNA export from nucleus"/>
    <property type="evidence" value="ECO:0007669"/>
    <property type="project" value="TreeGrafter"/>
</dbReference>
<keyword evidence="3" id="KW-0813">Transport</keyword>
<keyword evidence="8" id="KW-0906">Nuclear pore complex</keyword>
<evidence type="ECO:0000256" key="10">
    <source>
        <dbReference type="PROSITE-ProRule" id="PRU01161"/>
    </source>
</evidence>
<comment type="caution">
    <text evidence="13">The sequence shown here is derived from an EMBL/GenBank/DDBJ whole genome shotgun (WGS) entry which is preliminary data.</text>
</comment>
<dbReference type="PROSITE" id="PS51635">
    <property type="entry name" value="PNPLA"/>
    <property type="match status" value="1"/>
</dbReference>
<feature type="region of interest" description="Disordered" evidence="11">
    <location>
        <begin position="1"/>
        <end position="93"/>
    </location>
</feature>
<keyword evidence="7" id="KW-0443">Lipid metabolism</keyword>
<dbReference type="InterPro" id="IPR007252">
    <property type="entry name" value="Nup84/Nup107"/>
</dbReference>
<evidence type="ECO:0000256" key="6">
    <source>
        <dbReference type="ARBA" id="ARBA00023010"/>
    </source>
</evidence>
<keyword evidence="5" id="KW-0653">Protein transport</keyword>
<dbReference type="PANTHER" id="PTHR13003:SF2">
    <property type="entry name" value="NUCLEAR PORE COMPLEX PROTEIN NUP107"/>
    <property type="match status" value="1"/>
</dbReference>
<dbReference type="Pfam" id="PF01734">
    <property type="entry name" value="Patatin"/>
    <property type="match status" value="1"/>
</dbReference>